<dbReference type="Pfam" id="PF00345">
    <property type="entry name" value="PapD_N"/>
    <property type="match status" value="1"/>
</dbReference>
<dbReference type="GO" id="GO:0071555">
    <property type="term" value="P:cell wall organization"/>
    <property type="evidence" value="ECO:0007669"/>
    <property type="project" value="InterPro"/>
</dbReference>
<keyword evidence="1" id="KW-0732">Signal</keyword>
<evidence type="ECO:0000313" key="3">
    <source>
        <dbReference type="EMBL" id="MBB4149729.1"/>
    </source>
</evidence>
<dbReference type="InterPro" id="IPR016147">
    <property type="entry name" value="Pili_assmbl_chaperone_N"/>
</dbReference>
<evidence type="ECO:0000313" key="4">
    <source>
        <dbReference type="Proteomes" id="UP000590524"/>
    </source>
</evidence>
<dbReference type="InterPro" id="IPR050643">
    <property type="entry name" value="Periplasmic_pilus_chap"/>
</dbReference>
<dbReference type="PANTHER" id="PTHR30251">
    <property type="entry name" value="PILUS ASSEMBLY CHAPERONE"/>
    <property type="match status" value="1"/>
</dbReference>
<dbReference type="AlphaFoldDB" id="A0A7W6PX01"/>
<comment type="caution">
    <text evidence="3">The sequence shown here is derived from an EMBL/GenBank/DDBJ whole genome shotgun (WGS) entry which is preliminary data.</text>
</comment>
<dbReference type="GO" id="GO:0030288">
    <property type="term" value="C:outer membrane-bounded periplasmic space"/>
    <property type="evidence" value="ECO:0007669"/>
    <property type="project" value="InterPro"/>
</dbReference>
<dbReference type="Gene3D" id="2.60.40.10">
    <property type="entry name" value="Immunoglobulins"/>
    <property type="match status" value="1"/>
</dbReference>
<dbReference type="SUPFAM" id="SSF49354">
    <property type="entry name" value="PapD-like"/>
    <property type="match status" value="1"/>
</dbReference>
<feature type="chain" id="PRO_5030652189" evidence="1">
    <location>
        <begin position="25"/>
        <end position="247"/>
    </location>
</feature>
<dbReference type="RefSeq" id="WP_188083230.1">
    <property type="nucleotide sequence ID" value="NZ_JACIEU010000014.1"/>
</dbReference>
<dbReference type="InterPro" id="IPR008962">
    <property type="entry name" value="PapD-like_sf"/>
</dbReference>
<dbReference type="PANTHER" id="PTHR30251:SF4">
    <property type="entry name" value="SLR1668 PROTEIN"/>
    <property type="match status" value="1"/>
</dbReference>
<accession>A0A7W6PX01</accession>
<sequence length="247" mass="26762">MPKMFARCAAAALLALTPPASGWAATLKIYPVLVALDDKTPVETMTIENSGDAPARMQVRVVAWRQDNGQDLFEETRDILANPPLFEIAPGGQQIARFGLRTAPAPTEKSYRVFLEEIPTDRPTAAGEIRTLLRVSIPIFVTAPGAQASLAWQLTATNDRQLMLTARNEGSAHVHLNRLDLKRADGTPLATRQESIYILPGATRSFLFDMQRPVRGGEKLTLDAATGQRTLSAPLVLQAASHAGGTR</sequence>
<evidence type="ECO:0000259" key="2">
    <source>
        <dbReference type="Pfam" id="PF00345"/>
    </source>
</evidence>
<dbReference type="EMBL" id="JACIEU010000014">
    <property type="protein sequence ID" value="MBB4149729.1"/>
    <property type="molecule type" value="Genomic_DNA"/>
</dbReference>
<reference evidence="3 4" key="1">
    <citation type="submission" date="2020-08" db="EMBL/GenBank/DDBJ databases">
        <title>Genomic Encyclopedia of Type Strains, Phase IV (KMG-IV): sequencing the most valuable type-strain genomes for metagenomic binning, comparative biology and taxonomic classification.</title>
        <authorList>
            <person name="Goeker M."/>
        </authorList>
    </citation>
    <scope>NUCLEOTIDE SEQUENCE [LARGE SCALE GENOMIC DNA]</scope>
    <source>
        <strain evidence="3 4">DSM 19371</strain>
    </source>
</reference>
<gene>
    <name evidence="3" type="ORF">GGQ90_003521</name>
</gene>
<keyword evidence="4" id="KW-1185">Reference proteome</keyword>
<dbReference type="InterPro" id="IPR013783">
    <property type="entry name" value="Ig-like_fold"/>
</dbReference>
<dbReference type="Proteomes" id="UP000590524">
    <property type="component" value="Unassembled WGS sequence"/>
</dbReference>
<proteinExistence type="predicted"/>
<feature type="domain" description="Pili assembly chaperone N-terminal" evidence="2">
    <location>
        <begin position="27"/>
        <end position="141"/>
    </location>
</feature>
<evidence type="ECO:0000256" key="1">
    <source>
        <dbReference type="SAM" id="SignalP"/>
    </source>
</evidence>
<protein>
    <submittedName>
        <fullName evidence="3">Fimbrial chaperone protein</fullName>
    </submittedName>
</protein>
<organism evidence="3 4">
    <name type="scientific">Sphingobium scionense</name>
    <dbReference type="NCBI Taxonomy" id="1404341"/>
    <lineage>
        <taxon>Bacteria</taxon>
        <taxon>Pseudomonadati</taxon>
        <taxon>Pseudomonadota</taxon>
        <taxon>Alphaproteobacteria</taxon>
        <taxon>Sphingomonadales</taxon>
        <taxon>Sphingomonadaceae</taxon>
        <taxon>Sphingobium</taxon>
    </lineage>
</organism>
<name>A0A7W6PX01_9SPHN</name>
<feature type="signal peptide" evidence="1">
    <location>
        <begin position="1"/>
        <end position="24"/>
    </location>
</feature>